<dbReference type="PANTHER" id="PTHR12526:SF584">
    <property type="entry name" value="GLYCOSYLTRANSFERASE"/>
    <property type="match status" value="1"/>
</dbReference>
<dbReference type="Pfam" id="PF00534">
    <property type="entry name" value="Glycos_transf_1"/>
    <property type="match status" value="1"/>
</dbReference>
<dbReference type="Proteomes" id="UP000540989">
    <property type="component" value="Unassembled WGS sequence"/>
</dbReference>
<feature type="domain" description="Glycosyl transferase family 1" evidence="1">
    <location>
        <begin position="196"/>
        <end position="345"/>
    </location>
</feature>
<dbReference type="CDD" id="cd03801">
    <property type="entry name" value="GT4_PimA-like"/>
    <property type="match status" value="1"/>
</dbReference>
<keyword evidence="3" id="KW-1185">Reference proteome</keyword>
<comment type="caution">
    <text evidence="2">The sequence shown here is derived from an EMBL/GenBank/DDBJ whole genome shotgun (WGS) entry which is preliminary data.</text>
</comment>
<reference evidence="2 3" key="1">
    <citation type="submission" date="2020-08" db="EMBL/GenBank/DDBJ databases">
        <title>Genomic Encyclopedia of Type Strains, Phase IV (KMG-V): Genome sequencing to study the core and pangenomes of soil and plant-associated prokaryotes.</title>
        <authorList>
            <person name="Whitman W."/>
        </authorList>
    </citation>
    <scope>NUCLEOTIDE SEQUENCE [LARGE SCALE GENOMIC DNA]</scope>
    <source>
        <strain evidence="2 3">M8UP14</strain>
    </source>
</reference>
<dbReference type="Gene3D" id="3.40.50.11090">
    <property type="match status" value="1"/>
</dbReference>
<dbReference type="AlphaFoldDB" id="A0A7W7ZAY5"/>
<accession>A0A7W7ZAY5</accession>
<dbReference type="EMBL" id="JACHIP010000002">
    <property type="protein sequence ID" value="MBB5056556.1"/>
    <property type="molecule type" value="Genomic_DNA"/>
</dbReference>
<dbReference type="GO" id="GO:0016757">
    <property type="term" value="F:glycosyltransferase activity"/>
    <property type="evidence" value="ECO:0007669"/>
    <property type="project" value="InterPro"/>
</dbReference>
<gene>
    <name evidence="2" type="ORF">HDF16_001241</name>
</gene>
<dbReference type="InterPro" id="IPR001296">
    <property type="entry name" value="Glyco_trans_1"/>
</dbReference>
<evidence type="ECO:0000259" key="1">
    <source>
        <dbReference type="Pfam" id="PF00534"/>
    </source>
</evidence>
<sequence length="383" mass="42713">MTSSANSLRITFLLPMSAAKPAGGFKVVYEYANFLVARGHQVKVIHPNLLRIDEPLSSLGLKAKIKAVMRYFKMKWTNGYRPDHWFTVSPAVGMPWTKDLSAANVPDADIVVATAWETVEWAITYPPGKGRRFYIIQHLETWSGPEERVFDTWKAPFEKIVIAGWLQRIATEMGLTSHLIPNGMDFTRFRQTVPSEDRDPHQLLMLYHIVEWKGSADGLAAFEIARQTIPELRLTLFGIDPAPPKLPPGVEYHHQPPQDMLNSFYNRAAVFISPSWTEGWGLPPAEALMCGGAIAVTRGGADEAFAIDNETALVSPIKDPAALAANIIRLVLDRELRLRLAKQGHELIQQFTWERSGIALEALMLDAVAPMAEHANAEIETTV</sequence>
<organism evidence="2 3">
    <name type="scientific">Granulicella aggregans</name>
    <dbReference type="NCBI Taxonomy" id="474949"/>
    <lineage>
        <taxon>Bacteria</taxon>
        <taxon>Pseudomonadati</taxon>
        <taxon>Acidobacteriota</taxon>
        <taxon>Terriglobia</taxon>
        <taxon>Terriglobales</taxon>
        <taxon>Acidobacteriaceae</taxon>
        <taxon>Granulicella</taxon>
    </lineage>
</organism>
<evidence type="ECO:0000313" key="3">
    <source>
        <dbReference type="Proteomes" id="UP000540989"/>
    </source>
</evidence>
<dbReference type="Gene3D" id="3.40.50.2000">
    <property type="entry name" value="Glycogen Phosphorylase B"/>
    <property type="match status" value="1"/>
</dbReference>
<name>A0A7W7ZAY5_9BACT</name>
<keyword evidence="2" id="KW-0808">Transferase</keyword>
<dbReference type="SUPFAM" id="SSF53756">
    <property type="entry name" value="UDP-Glycosyltransferase/glycogen phosphorylase"/>
    <property type="match status" value="1"/>
</dbReference>
<evidence type="ECO:0000313" key="2">
    <source>
        <dbReference type="EMBL" id="MBB5056556.1"/>
    </source>
</evidence>
<dbReference type="RefSeq" id="WP_184214565.1">
    <property type="nucleotide sequence ID" value="NZ_JACHIP010000002.1"/>
</dbReference>
<dbReference type="PANTHER" id="PTHR12526">
    <property type="entry name" value="GLYCOSYLTRANSFERASE"/>
    <property type="match status" value="1"/>
</dbReference>
<proteinExistence type="predicted"/>
<protein>
    <submittedName>
        <fullName evidence="2">Glycosyltransferase involved in cell wall biosynthesis</fullName>
    </submittedName>
</protein>